<keyword evidence="2" id="KW-0012">Acyltransferase</keyword>
<dbReference type="GeneID" id="54416406"/>
<accession>A0A6G1G969</accession>
<protein>
    <recommendedName>
        <fullName evidence="3">Phospholipid/glycerol acyltransferase domain-containing protein</fullName>
    </recommendedName>
</protein>
<evidence type="ECO:0000313" key="6">
    <source>
        <dbReference type="RefSeq" id="XP_033536040.1"/>
    </source>
</evidence>
<feature type="non-terminal residue" evidence="4">
    <location>
        <position position="1"/>
    </location>
</feature>
<dbReference type="GO" id="GO:0003841">
    <property type="term" value="F:1-acylglycerol-3-phosphate O-acyltransferase activity"/>
    <property type="evidence" value="ECO:0007669"/>
    <property type="project" value="TreeGrafter"/>
</dbReference>
<dbReference type="SMART" id="SM00563">
    <property type="entry name" value="PlsC"/>
    <property type="match status" value="1"/>
</dbReference>
<organism evidence="4">
    <name type="scientific">Eremomyces bilateralis CBS 781.70</name>
    <dbReference type="NCBI Taxonomy" id="1392243"/>
    <lineage>
        <taxon>Eukaryota</taxon>
        <taxon>Fungi</taxon>
        <taxon>Dikarya</taxon>
        <taxon>Ascomycota</taxon>
        <taxon>Pezizomycotina</taxon>
        <taxon>Dothideomycetes</taxon>
        <taxon>Dothideomycetes incertae sedis</taxon>
        <taxon>Eremomycetales</taxon>
        <taxon>Eremomycetaceae</taxon>
        <taxon>Eremomyces</taxon>
    </lineage>
</organism>
<evidence type="ECO:0000313" key="5">
    <source>
        <dbReference type="Proteomes" id="UP000504638"/>
    </source>
</evidence>
<evidence type="ECO:0000256" key="1">
    <source>
        <dbReference type="ARBA" id="ARBA00022679"/>
    </source>
</evidence>
<evidence type="ECO:0000256" key="2">
    <source>
        <dbReference type="ARBA" id="ARBA00023315"/>
    </source>
</evidence>
<dbReference type="AlphaFoldDB" id="A0A6G1G969"/>
<evidence type="ECO:0000313" key="4">
    <source>
        <dbReference type="EMBL" id="KAF1814409.1"/>
    </source>
</evidence>
<dbReference type="Pfam" id="PF01553">
    <property type="entry name" value="Acyltransferase"/>
    <property type="match status" value="1"/>
</dbReference>
<evidence type="ECO:0000259" key="3">
    <source>
        <dbReference type="SMART" id="SM00563"/>
    </source>
</evidence>
<dbReference type="GO" id="GO:0005783">
    <property type="term" value="C:endoplasmic reticulum"/>
    <property type="evidence" value="ECO:0007669"/>
    <property type="project" value="TreeGrafter"/>
</dbReference>
<dbReference type="SUPFAM" id="SSF69593">
    <property type="entry name" value="Glycerol-3-phosphate (1)-acyltransferase"/>
    <property type="match status" value="1"/>
</dbReference>
<reference evidence="6" key="3">
    <citation type="submission" date="2025-04" db="UniProtKB">
        <authorList>
            <consortium name="RefSeq"/>
        </authorList>
    </citation>
    <scope>IDENTIFICATION</scope>
    <source>
        <strain evidence="6">CBS 781.70</strain>
    </source>
</reference>
<keyword evidence="1" id="KW-0808">Transferase</keyword>
<dbReference type="InterPro" id="IPR002123">
    <property type="entry name" value="Plipid/glycerol_acylTrfase"/>
</dbReference>
<dbReference type="Proteomes" id="UP000504638">
    <property type="component" value="Unplaced"/>
</dbReference>
<proteinExistence type="predicted"/>
<dbReference type="GO" id="GO:0006654">
    <property type="term" value="P:phosphatidic acid biosynthetic process"/>
    <property type="evidence" value="ECO:0007669"/>
    <property type="project" value="TreeGrafter"/>
</dbReference>
<dbReference type="OrthoDB" id="202234at2759"/>
<dbReference type="RefSeq" id="XP_033536040.1">
    <property type="nucleotide sequence ID" value="XM_033675836.1"/>
</dbReference>
<name>A0A6G1G969_9PEZI</name>
<gene>
    <name evidence="4 6" type="ORF">P152DRAFT_386477</name>
</gene>
<dbReference type="EMBL" id="ML975153">
    <property type="protein sequence ID" value="KAF1814409.1"/>
    <property type="molecule type" value="Genomic_DNA"/>
</dbReference>
<feature type="domain" description="Phospholipid/glycerol acyltransferase" evidence="3">
    <location>
        <begin position="1"/>
        <end position="117"/>
    </location>
</feature>
<keyword evidence="5" id="KW-1185">Reference proteome</keyword>
<dbReference type="PANTHER" id="PTHR10434">
    <property type="entry name" value="1-ACYL-SN-GLYCEROL-3-PHOSPHATE ACYLTRANSFERASE"/>
    <property type="match status" value="1"/>
</dbReference>
<feature type="non-terminal residue" evidence="4">
    <location>
        <position position="163"/>
    </location>
</feature>
<dbReference type="PANTHER" id="PTHR10434:SF11">
    <property type="entry name" value="1-ACYL-SN-GLYCEROL-3-PHOSPHATE ACYLTRANSFERASE"/>
    <property type="match status" value="1"/>
</dbReference>
<sequence>VFVANHLTEFDIYILSCGFPKYCTITVKAELKTVPLLGWNLVLHDALFIDRKNPAKTLRSFRAAGEQIRQQGTSAYLFCEGQRSYMQEPGMLPFKKGAFHLAIQAQVPIVPVVIQNYSNLLDKDRTIFKRGRVVLKVLDPIPTSGMTEHDVDDLVMLTRERML</sequence>
<dbReference type="CDD" id="cd07989">
    <property type="entry name" value="LPLAT_AGPAT-like"/>
    <property type="match status" value="1"/>
</dbReference>
<reference evidence="4 6" key="1">
    <citation type="submission" date="2020-01" db="EMBL/GenBank/DDBJ databases">
        <authorList>
            <consortium name="DOE Joint Genome Institute"/>
            <person name="Haridas S."/>
            <person name="Albert R."/>
            <person name="Binder M."/>
            <person name="Bloem J."/>
            <person name="Labutti K."/>
            <person name="Salamov A."/>
            <person name="Andreopoulos B."/>
            <person name="Baker S.E."/>
            <person name="Barry K."/>
            <person name="Bills G."/>
            <person name="Bluhm B.H."/>
            <person name="Cannon C."/>
            <person name="Castanera R."/>
            <person name="Culley D.E."/>
            <person name="Daum C."/>
            <person name="Ezra D."/>
            <person name="Gonzalez J.B."/>
            <person name="Henrissat B."/>
            <person name="Kuo A."/>
            <person name="Liang C."/>
            <person name="Lipzen A."/>
            <person name="Lutzoni F."/>
            <person name="Magnuson J."/>
            <person name="Mondo S."/>
            <person name="Nolan M."/>
            <person name="Ohm R."/>
            <person name="Pangilinan J."/>
            <person name="Park H.-J."/>
            <person name="Ramirez L."/>
            <person name="Alfaro M."/>
            <person name="Sun H."/>
            <person name="Tritt A."/>
            <person name="Yoshinaga Y."/>
            <person name="Zwiers L.-H."/>
            <person name="Turgeon B.G."/>
            <person name="Goodwin S.B."/>
            <person name="Spatafora J.W."/>
            <person name="Crous P.W."/>
            <person name="Grigoriev I.V."/>
        </authorList>
    </citation>
    <scope>NUCLEOTIDE SEQUENCE</scope>
    <source>
        <strain evidence="4 6">CBS 781.70</strain>
    </source>
</reference>
<reference evidence="6" key="2">
    <citation type="submission" date="2020-04" db="EMBL/GenBank/DDBJ databases">
        <authorList>
            <consortium name="NCBI Genome Project"/>
        </authorList>
    </citation>
    <scope>NUCLEOTIDE SEQUENCE</scope>
    <source>
        <strain evidence="6">CBS 781.70</strain>
    </source>
</reference>